<organism evidence="1">
    <name type="scientific">hydrothermal vent metagenome</name>
    <dbReference type="NCBI Taxonomy" id="652676"/>
    <lineage>
        <taxon>unclassified sequences</taxon>
        <taxon>metagenomes</taxon>
        <taxon>ecological metagenomes</taxon>
    </lineage>
</organism>
<proteinExistence type="predicted"/>
<evidence type="ECO:0008006" key="2">
    <source>
        <dbReference type="Google" id="ProtNLM"/>
    </source>
</evidence>
<name>A0A160VBN3_9ZZZZ</name>
<dbReference type="Gene3D" id="3.40.190.10">
    <property type="entry name" value="Periplasmic binding protein-like II"/>
    <property type="match status" value="1"/>
</dbReference>
<protein>
    <recommendedName>
        <fullName evidence="2">SsuA/THI5-like domain-containing protein</fullName>
    </recommendedName>
</protein>
<reference evidence="1" key="1">
    <citation type="submission" date="2015-10" db="EMBL/GenBank/DDBJ databases">
        <authorList>
            <person name="Gilbert D.G."/>
        </authorList>
    </citation>
    <scope>NUCLEOTIDE SEQUENCE</scope>
</reference>
<evidence type="ECO:0000313" key="1">
    <source>
        <dbReference type="EMBL" id="CUV02875.1"/>
    </source>
</evidence>
<accession>A0A160VBN3</accession>
<dbReference type="AlphaFoldDB" id="A0A160VBN3"/>
<gene>
    <name evidence="1" type="ORF">MGWOODY_Clf1234</name>
</gene>
<sequence>MKKVVSETSGAVFSLPWFVAKDQGFFAEEGIEMEFVDSLSVHVDQPVSDPEKVDPILGHTPFEDNQVAIYRA</sequence>
<dbReference type="EMBL" id="FAXA01000329">
    <property type="protein sequence ID" value="CUV02875.1"/>
    <property type="molecule type" value="Genomic_DNA"/>
</dbReference>